<sequence length="184" mass="20790">MSFCLQVAQEPVAGRRKTDKDRRPIAPTPIIRLWIREHAGATGLGVFVNPSDINISTLPGRGRAKAFDKSHRNLHGRLHVEANRVIDMEGEMGLWFLFMSLSVRNEGTYSLYFRCFDRSATTKGMPPAPSLAACRSMDFKVFSPRNYHGRPPKTLLADHFNRQGFKLNTRKNERQVASPSPPPE</sequence>
<keyword evidence="7" id="KW-1185">Reference proteome</keyword>
<evidence type="ECO:0000259" key="5">
    <source>
        <dbReference type="PROSITE" id="PS51821"/>
    </source>
</evidence>
<keyword evidence="2" id="KW-0805">Transcription regulation</keyword>
<keyword evidence="4" id="KW-0539">Nucleus</keyword>
<dbReference type="Pfam" id="PF11754">
    <property type="entry name" value="Velvet"/>
    <property type="match status" value="2"/>
</dbReference>
<dbReference type="RefSeq" id="XP_060458877.1">
    <property type="nucleotide sequence ID" value="XM_060602488.1"/>
</dbReference>
<proteinExistence type="predicted"/>
<dbReference type="InterPro" id="IPR037525">
    <property type="entry name" value="Velvet_dom"/>
</dbReference>
<reference evidence="6" key="1">
    <citation type="journal article" date="2023" name="BMC Genomics">
        <title>Chromosome-level genome assemblies of Cutaneotrichosporon spp. (Trichosporonales, Basidiomycota) reveal imbalanced evolution between nucleotide sequences and chromosome synteny.</title>
        <authorList>
            <person name="Kobayashi Y."/>
            <person name="Kayamori A."/>
            <person name="Aoki K."/>
            <person name="Shiwa Y."/>
            <person name="Matsutani M."/>
            <person name="Fujita N."/>
            <person name="Sugita T."/>
            <person name="Iwasaki W."/>
            <person name="Tanaka N."/>
            <person name="Takashima M."/>
        </authorList>
    </citation>
    <scope>NUCLEOTIDE SEQUENCE</scope>
    <source>
        <strain evidence="6">HIS019</strain>
    </source>
</reference>
<dbReference type="EMBL" id="AP028217">
    <property type="protein sequence ID" value="BEI93612.1"/>
    <property type="molecule type" value="Genomic_DNA"/>
</dbReference>
<evidence type="ECO:0000256" key="4">
    <source>
        <dbReference type="ARBA" id="ARBA00023242"/>
    </source>
</evidence>
<name>A0AA48L7X9_9TREE</name>
<evidence type="ECO:0000256" key="2">
    <source>
        <dbReference type="ARBA" id="ARBA00023015"/>
    </source>
</evidence>
<dbReference type="GeneID" id="85497482"/>
<dbReference type="PANTHER" id="PTHR33572">
    <property type="entry name" value="SPORE DEVELOPMENT REGULATOR VOSA"/>
    <property type="match status" value="1"/>
</dbReference>
<protein>
    <recommendedName>
        <fullName evidence="5">Velvet domain-containing protein</fullName>
    </recommendedName>
</protein>
<dbReference type="InterPro" id="IPR038491">
    <property type="entry name" value="Velvet_dom_sf"/>
</dbReference>
<evidence type="ECO:0000313" key="6">
    <source>
        <dbReference type="EMBL" id="BEI93612.1"/>
    </source>
</evidence>
<dbReference type="KEGG" id="ccac:CcaHIS019_0600710"/>
<dbReference type="Gene3D" id="2.60.40.3960">
    <property type="entry name" value="Velvet domain"/>
    <property type="match status" value="1"/>
</dbReference>
<evidence type="ECO:0000256" key="1">
    <source>
        <dbReference type="ARBA" id="ARBA00004123"/>
    </source>
</evidence>
<dbReference type="GO" id="GO:0005634">
    <property type="term" value="C:nucleus"/>
    <property type="evidence" value="ECO:0007669"/>
    <property type="project" value="UniProtKB-SubCell"/>
</dbReference>
<dbReference type="Proteomes" id="UP001233271">
    <property type="component" value="Chromosome 6"/>
</dbReference>
<dbReference type="PROSITE" id="PS51821">
    <property type="entry name" value="VELVET"/>
    <property type="match status" value="1"/>
</dbReference>
<dbReference type="PANTHER" id="PTHR33572:SF3">
    <property type="entry name" value="VELVET COMPLEX SUBUNIT B"/>
    <property type="match status" value="1"/>
</dbReference>
<organism evidence="6 7">
    <name type="scientific">Cutaneotrichosporon cavernicola</name>
    <dbReference type="NCBI Taxonomy" id="279322"/>
    <lineage>
        <taxon>Eukaryota</taxon>
        <taxon>Fungi</taxon>
        <taxon>Dikarya</taxon>
        <taxon>Basidiomycota</taxon>
        <taxon>Agaricomycotina</taxon>
        <taxon>Tremellomycetes</taxon>
        <taxon>Trichosporonales</taxon>
        <taxon>Trichosporonaceae</taxon>
        <taxon>Cutaneotrichosporon</taxon>
    </lineage>
</organism>
<feature type="domain" description="Velvet" evidence="5">
    <location>
        <begin position="1"/>
        <end position="170"/>
    </location>
</feature>
<accession>A0AA48L7X9</accession>
<dbReference type="AlphaFoldDB" id="A0AA48L7X9"/>
<keyword evidence="3" id="KW-0804">Transcription</keyword>
<evidence type="ECO:0000313" key="7">
    <source>
        <dbReference type="Proteomes" id="UP001233271"/>
    </source>
</evidence>
<comment type="subcellular location">
    <subcellularLocation>
        <location evidence="1">Nucleus</location>
    </subcellularLocation>
</comment>
<dbReference type="InterPro" id="IPR021740">
    <property type="entry name" value="Velvet"/>
</dbReference>
<evidence type="ECO:0000256" key="3">
    <source>
        <dbReference type="ARBA" id="ARBA00023163"/>
    </source>
</evidence>
<gene>
    <name evidence="6" type="ORF">CcaverHIS019_0600710</name>
</gene>